<dbReference type="InterPro" id="IPR036390">
    <property type="entry name" value="WH_DNA-bd_sf"/>
</dbReference>
<dbReference type="PATRIC" id="fig|1121939.11.peg.2060"/>
<evidence type="ECO:0000313" key="2">
    <source>
        <dbReference type="Proteomes" id="UP000014463"/>
    </source>
</evidence>
<evidence type="ECO:0000313" key="1">
    <source>
        <dbReference type="EMBL" id="EPC02633.1"/>
    </source>
</evidence>
<dbReference type="OrthoDB" id="4549026at2"/>
<keyword evidence="2" id="KW-1185">Reference proteome</keyword>
<dbReference type="RefSeq" id="WP_016416569.1">
    <property type="nucleotide sequence ID" value="NZ_AUAB01000002.1"/>
</dbReference>
<comment type="caution">
    <text evidence="1">The sequence shown here is derived from an EMBL/GenBank/DDBJ whole genome shotgun (WGS) entry which is preliminary data.</text>
</comment>
<gene>
    <name evidence="1" type="ORF">L861_09830</name>
</gene>
<protein>
    <recommendedName>
        <fullName evidence="3">HTH marR-type domain-containing protein</fullName>
    </recommendedName>
</protein>
<evidence type="ECO:0008006" key="3">
    <source>
        <dbReference type="Google" id="ProtNLM"/>
    </source>
</evidence>
<dbReference type="Proteomes" id="UP000014463">
    <property type="component" value="Unassembled WGS sequence"/>
</dbReference>
<dbReference type="EMBL" id="ASTJ01000024">
    <property type="protein sequence ID" value="EPC02633.1"/>
    <property type="molecule type" value="Genomic_DNA"/>
</dbReference>
<sequence>MLVTLTAAGERLRNAAESAVAETQADILAPLDERERQLLCQLLKKVADENNSLSRVPIRQEAGI</sequence>
<reference evidence="1 2" key="1">
    <citation type="journal article" date="2013" name="Genome Announc.">
        <title>Draft genome sequence of the moderately halophilic gammaproteobacterium Halomonas anticariensis FP35.</title>
        <authorList>
            <person name="Tahrioui A."/>
            <person name="Quesada E."/>
            <person name="Llamas I."/>
        </authorList>
    </citation>
    <scope>NUCLEOTIDE SEQUENCE [LARGE SCALE GENOMIC DNA]</scope>
    <source>
        <strain evidence="2">DSM 16096 / CECT 5854 / LMG 22089 / FP35</strain>
    </source>
</reference>
<organism evidence="1 2">
    <name type="scientific">Litchfieldella anticariensis (strain DSM 16096 / CECT 5854 / CIP 108499 / LMG 22089 / FP35)</name>
    <name type="common">Halomonas anticariensis</name>
    <dbReference type="NCBI Taxonomy" id="1121939"/>
    <lineage>
        <taxon>Bacteria</taxon>
        <taxon>Pseudomonadati</taxon>
        <taxon>Pseudomonadota</taxon>
        <taxon>Gammaproteobacteria</taxon>
        <taxon>Oceanospirillales</taxon>
        <taxon>Halomonadaceae</taxon>
        <taxon>Litchfieldella</taxon>
    </lineage>
</organism>
<dbReference type="STRING" id="1121939.L861_09830"/>
<dbReference type="Gene3D" id="1.10.10.10">
    <property type="entry name" value="Winged helix-like DNA-binding domain superfamily/Winged helix DNA-binding domain"/>
    <property type="match status" value="1"/>
</dbReference>
<dbReference type="InterPro" id="IPR036388">
    <property type="entry name" value="WH-like_DNA-bd_sf"/>
</dbReference>
<accession>S2KQ79</accession>
<dbReference type="AlphaFoldDB" id="S2KQ79"/>
<dbReference type="SUPFAM" id="SSF46785">
    <property type="entry name" value="Winged helix' DNA-binding domain"/>
    <property type="match status" value="1"/>
</dbReference>
<proteinExistence type="predicted"/>
<name>S2KQ79_LITA3</name>